<comment type="caution">
    <text evidence="2">The sequence shown here is derived from an EMBL/GenBank/DDBJ whole genome shotgun (WGS) entry which is preliminary data.</text>
</comment>
<evidence type="ECO:0000313" key="2">
    <source>
        <dbReference type="EMBL" id="NMP03678.1"/>
    </source>
</evidence>
<dbReference type="Pfam" id="PF05621">
    <property type="entry name" value="TniB"/>
    <property type="match status" value="1"/>
</dbReference>
<dbReference type="InterPro" id="IPR008868">
    <property type="entry name" value="TniB"/>
</dbReference>
<reference evidence="2 3" key="1">
    <citation type="submission" date="2020-04" db="EMBL/GenBank/DDBJ databases">
        <title>Genome sequencing and assembly of Pseudoalteromonas arctica.</title>
        <authorList>
            <person name="Cook G.M."/>
        </authorList>
    </citation>
    <scope>NUCLEOTIDE SEQUENCE [LARGE SCALE GENOMIC DNA]</scope>
    <source>
        <strain evidence="2 3">NEC-BIFX-2020_001</strain>
    </source>
</reference>
<protein>
    <submittedName>
        <fullName evidence="2">AAA family ATPase</fullName>
    </submittedName>
</protein>
<name>A0AAP7CLM1_9GAMM</name>
<dbReference type="EMBL" id="JABBYB010000008">
    <property type="protein sequence ID" value="NMP03678.1"/>
    <property type="molecule type" value="Genomic_DNA"/>
</dbReference>
<dbReference type="AlphaFoldDB" id="A0AAP7CLM1"/>
<accession>A0AAP7CLM1</accession>
<dbReference type="SMART" id="SM00382">
    <property type="entry name" value="AAA"/>
    <property type="match status" value="1"/>
</dbReference>
<organism evidence="2 3">
    <name type="scientific">Pseudoalteromonas arctica</name>
    <dbReference type="NCBI Taxonomy" id="394751"/>
    <lineage>
        <taxon>Bacteria</taxon>
        <taxon>Pseudomonadati</taxon>
        <taxon>Pseudomonadota</taxon>
        <taxon>Gammaproteobacteria</taxon>
        <taxon>Alteromonadales</taxon>
        <taxon>Pseudoalteromonadaceae</taxon>
        <taxon>Pseudoalteromonas</taxon>
    </lineage>
</organism>
<dbReference type="RefSeq" id="WP_169044626.1">
    <property type="nucleotide sequence ID" value="NZ_JABBYB010000008.1"/>
</dbReference>
<dbReference type="Proteomes" id="UP000549590">
    <property type="component" value="Unassembled WGS sequence"/>
</dbReference>
<dbReference type="InterPro" id="IPR003593">
    <property type="entry name" value="AAA+_ATPase"/>
</dbReference>
<sequence>MVAMPSTIFACDVQKKIWQRIAETHNMYYVPSEDKRAQLIYGASGAGKTYILKQYHAQFIPVTTPEKTTIPVFYVAFKEFKKSTAEITRFLISELDGTTQNARASAAELDSQLVTLLKELEVELIILDEIQNIASSYDGIEFQRIIKYFCYLIDSNKIRCSIVFAGTSSAKRLITFGRTAGKFDDDEQMSRRQMRPIEINPILPRTKNWVACCNWFIQHIGLPVLTKDKHSELFDRIYLAYSEHTMSTMRDLFLRNNTRKAMNYEQLLEALFENFEKYAIGAINPFDYELLTKEQLDAYINEQEKNLRSQLHVRKPYESVRLS</sequence>
<dbReference type="Gene3D" id="3.40.50.300">
    <property type="entry name" value="P-loop containing nucleotide triphosphate hydrolases"/>
    <property type="match status" value="1"/>
</dbReference>
<evidence type="ECO:0000259" key="1">
    <source>
        <dbReference type="SMART" id="SM00382"/>
    </source>
</evidence>
<evidence type="ECO:0000313" key="3">
    <source>
        <dbReference type="Proteomes" id="UP000549590"/>
    </source>
</evidence>
<gene>
    <name evidence="2" type="ORF">HHE94_13305</name>
</gene>
<dbReference type="InterPro" id="IPR027417">
    <property type="entry name" value="P-loop_NTPase"/>
</dbReference>
<feature type="domain" description="AAA+ ATPase" evidence="1">
    <location>
        <begin position="34"/>
        <end position="190"/>
    </location>
</feature>
<dbReference type="SUPFAM" id="SSF52540">
    <property type="entry name" value="P-loop containing nucleoside triphosphate hydrolases"/>
    <property type="match status" value="1"/>
</dbReference>
<proteinExistence type="predicted"/>